<evidence type="ECO:0000256" key="14">
    <source>
        <dbReference type="SAM" id="Phobius"/>
    </source>
</evidence>
<evidence type="ECO:0000259" key="16">
    <source>
        <dbReference type="PROSITE" id="PS50885"/>
    </source>
</evidence>
<keyword evidence="18" id="KW-1185">Reference proteome</keyword>
<evidence type="ECO:0000256" key="2">
    <source>
        <dbReference type="ARBA" id="ARBA00004651"/>
    </source>
</evidence>
<dbReference type="EMBL" id="JAELUP010000004">
    <property type="protein sequence ID" value="MBJ6360054.1"/>
    <property type="molecule type" value="Genomic_DNA"/>
</dbReference>
<keyword evidence="12" id="KW-0902">Two-component regulatory system</keyword>
<keyword evidence="6" id="KW-0808">Transferase</keyword>
<dbReference type="InterPro" id="IPR010559">
    <property type="entry name" value="Sig_transdc_His_kin_internal"/>
</dbReference>
<dbReference type="AlphaFoldDB" id="A0A934MP41"/>
<organism evidence="17 18">
    <name type="scientific">Paenibacillus roseus</name>
    <dbReference type="NCBI Taxonomy" id="2798579"/>
    <lineage>
        <taxon>Bacteria</taxon>
        <taxon>Bacillati</taxon>
        <taxon>Bacillota</taxon>
        <taxon>Bacilli</taxon>
        <taxon>Bacillales</taxon>
        <taxon>Paenibacillaceae</taxon>
        <taxon>Paenibacillus</taxon>
    </lineage>
</organism>
<evidence type="ECO:0000313" key="17">
    <source>
        <dbReference type="EMBL" id="MBJ6360054.1"/>
    </source>
</evidence>
<comment type="catalytic activity">
    <reaction evidence="1">
        <text>ATP + protein L-histidine = ADP + protein N-phospho-L-histidine.</text>
        <dbReference type="EC" id="2.7.13.3"/>
    </reaction>
</comment>
<dbReference type="GO" id="GO:0000155">
    <property type="term" value="F:phosphorelay sensor kinase activity"/>
    <property type="evidence" value="ECO:0007669"/>
    <property type="project" value="InterPro"/>
</dbReference>
<feature type="transmembrane region" description="Helical" evidence="14">
    <location>
        <begin position="20"/>
        <end position="41"/>
    </location>
</feature>
<evidence type="ECO:0000256" key="4">
    <source>
        <dbReference type="ARBA" id="ARBA00022475"/>
    </source>
</evidence>
<evidence type="ECO:0000256" key="9">
    <source>
        <dbReference type="ARBA" id="ARBA00022777"/>
    </source>
</evidence>
<dbReference type="Gene3D" id="3.30.565.10">
    <property type="entry name" value="Histidine kinase-like ATPase, C-terminal domain"/>
    <property type="match status" value="1"/>
</dbReference>
<evidence type="ECO:0000313" key="18">
    <source>
        <dbReference type="Proteomes" id="UP000640274"/>
    </source>
</evidence>
<dbReference type="PANTHER" id="PTHR34220">
    <property type="entry name" value="SENSOR HISTIDINE KINASE YPDA"/>
    <property type="match status" value="1"/>
</dbReference>
<protein>
    <recommendedName>
        <fullName evidence="3">histidine kinase</fullName>
        <ecNumber evidence="3">2.7.13.3</ecNumber>
    </recommendedName>
</protein>
<dbReference type="PROSITE" id="PS50885">
    <property type="entry name" value="HAMP"/>
    <property type="match status" value="1"/>
</dbReference>
<keyword evidence="5" id="KW-0597">Phosphoprotein</keyword>
<keyword evidence="11 14" id="KW-1133">Transmembrane helix</keyword>
<feature type="domain" description="Histidine kinase" evidence="15">
    <location>
        <begin position="464"/>
        <end position="568"/>
    </location>
</feature>
<accession>A0A934MP41</accession>
<dbReference type="CDD" id="cd06225">
    <property type="entry name" value="HAMP"/>
    <property type="match status" value="1"/>
</dbReference>
<evidence type="ECO:0000256" key="1">
    <source>
        <dbReference type="ARBA" id="ARBA00000085"/>
    </source>
</evidence>
<dbReference type="InterPro" id="IPR050640">
    <property type="entry name" value="Bact_2-comp_sensor_kinase"/>
</dbReference>
<keyword evidence="9 17" id="KW-0418">Kinase</keyword>
<comment type="subcellular location">
    <subcellularLocation>
        <location evidence="2">Cell membrane</location>
        <topology evidence="2">Multi-pass membrane protein</topology>
    </subcellularLocation>
</comment>
<dbReference type="SMART" id="SM00304">
    <property type="entry name" value="HAMP"/>
    <property type="match status" value="1"/>
</dbReference>
<evidence type="ECO:0000259" key="15">
    <source>
        <dbReference type="PROSITE" id="PS50109"/>
    </source>
</evidence>
<keyword evidence="13 14" id="KW-0472">Membrane</keyword>
<dbReference type="SUPFAM" id="SSF158472">
    <property type="entry name" value="HAMP domain-like"/>
    <property type="match status" value="1"/>
</dbReference>
<reference evidence="17" key="1">
    <citation type="submission" date="2020-12" db="EMBL/GenBank/DDBJ databases">
        <authorList>
            <person name="Huq M.A."/>
        </authorList>
    </citation>
    <scope>NUCLEOTIDE SEQUENCE</scope>
    <source>
        <strain evidence="17">MAHUQ-46</strain>
    </source>
</reference>
<gene>
    <name evidence="17" type="ORF">JFN88_01800</name>
</gene>
<evidence type="ECO:0000256" key="7">
    <source>
        <dbReference type="ARBA" id="ARBA00022692"/>
    </source>
</evidence>
<evidence type="ECO:0000256" key="11">
    <source>
        <dbReference type="ARBA" id="ARBA00022989"/>
    </source>
</evidence>
<evidence type="ECO:0000256" key="6">
    <source>
        <dbReference type="ARBA" id="ARBA00022679"/>
    </source>
</evidence>
<evidence type="ECO:0000256" key="3">
    <source>
        <dbReference type="ARBA" id="ARBA00012438"/>
    </source>
</evidence>
<keyword evidence="8" id="KW-0547">Nucleotide-binding</keyword>
<dbReference type="Proteomes" id="UP000640274">
    <property type="component" value="Unassembled WGS sequence"/>
</dbReference>
<feature type="transmembrane region" description="Helical" evidence="14">
    <location>
        <begin position="275"/>
        <end position="298"/>
    </location>
</feature>
<dbReference type="PANTHER" id="PTHR34220:SF11">
    <property type="entry name" value="SENSOR PROTEIN KINASE HPTS"/>
    <property type="match status" value="1"/>
</dbReference>
<feature type="domain" description="HAMP" evidence="16">
    <location>
        <begin position="303"/>
        <end position="355"/>
    </location>
</feature>
<sequence>MMRTEARKGGGFKDSLRRMILRYTFVPILLLFVLFLVFMIVNARLELINQTRDAGRYVKAGLEKAFDQYANELDRAASEEAVIRFVEGKAGAAPVYEQFYDFLHRQNVKSIMHLTTMDGTELTSSANYGTDQSRYALQAIVNRMNTTGKLVLMETNHIRYAEDRYTAYTFAKQLRGENGPIGYLIFQLFEEDLQRLIFVQKNEIAAVVDDFDTVIVTTNPLTRGLMDKYHLTIPPNGKGFIYINGERYYSMETKMLPLLKWRIYTLSAGEWTTRMYVSLAVFFVLTSMILWILVQYLARIIAFRQTRSIDKLIFAVQKLQAGEMDAYVYIGTGDEFEALANQYNIMLTRLNALMAKNEELSHLRRVIETKHLQSQFHPHFIFNVLEMLRYAIVVDHKLAQEIVLTLSRHLRYSISNEGQLVVLEEDLHHVNDYMQLQQMRFKNRLDYHADMDAGAQHAYVPRLIIQPVIENAIKYGYKQKEKLAIRVRAYTSHNDLVLEVADNGGGMSEDRLNEVRAIMYAQHNEAEHIGLHNLHRRLELMYGEGYGIQIQSQLGEGAIIIITIPLRRGEPDV</sequence>
<keyword evidence="10" id="KW-0067">ATP-binding</keyword>
<dbReference type="RefSeq" id="WP_199017579.1">
    <property type="nucleotide sequence ID" value="NZ_JAELUP010000004.1"/>
</dbReference>
<dbReference type="EC" id="2.7.13.3" evidence="3"/>
<evidence type="ECO:0000256" key="8">
    <source>
        <dbReference type="ARBA" id="ARBA00022741"/>
    </source>
</evidence>
<dbReference type="GO" id="GO:0005886">
    <property type="term" value="C:plasma membrane"/>
    <property type="evidence" value="ECO:0007669"/>
    <property type="project" value="UniProtKB-SubCell"/>
</dbReference>
<dbReference type="Pfam" id="PF06580">
    <property type="entry name" value="His_kinase"/>
    <property type="match status" value="1"/>
</dbReference>
<dbReference type="SUPFAM" id="SSF55874">
    <property type="entry name" value="ATPase domain of HSP90 chaperone/DNA topoisomerase II/histidine kinase"/>
    <property type="match status" value="1"/>
</dbReference>
<evidence type="ECO:0000256" key="5">
    <source>
        <dbReference type="ARBA" id="ARBA00022553"/>
    </source>
</evidence>
<evidence type="ECO:0000256" key="13">
    <source>
        <dbReference type="ARBA" id="ARBA00023136"/>
    </source>
</evidence>
<dbReference type="Pfam" id="PF02518">
    <property type="entry name" value="HATPase_c"/>
    <property type="match status" value="1"/>
</dbReference>
<dbReference type="SMART" id="SM00387">
    <property type="entry name" value="HATPase_c"/>
    <property type="match status" value="1"/>
</dbReference>
<dbReference type="InterPro" id="IPR036890">
    <property type="entry name" value="HATPase_C_sf"/>
</dbReference>
<name>A0A934MP41_9BACL</name>
<keyword evidence="4" id="KW-1003">Cell membrane</keyword>
<dbReference type="InterPro" id="IPR003594">
    <property type="entry name" value="HATPase_dom"/>
</dbReference>
<dbReference type="GO" id="GO:0005524">
    <property type="term" value="F:ATP binding"/>
    <property type="evidence" value="ECO:0007669"/>
    <property type="project" value="UniProtKB-KW"/>
</dbReference>
<evidence type="ECO:0000256" key="10">
    <source>
        <dbReference type="ARBA" id="ARBA00022840"/>
    </source>
</evidence>
<proteinExistence type="predicted"/>
<dbReference type="Gene3D" id="6.10.340.10">
    <property type="match status" value="1"/>
</dbReference>
<dbReference type="InterPro" id="IPR005467">
    <property type="entry name" value="His_kinase_dom"/>
</dbReference>
<keyword evidence="7 14" id="KW-0812">Transmembrane</keyword>
<dbReference type="InterPro" id="IPR003660">
    <property type="entry name" value="HAMP_dom"/>
</dbReference>
<evidence type="ECO:0000256" key="12">
    <source>
        <dbReference type="ARBA" id="ARBA00023012"/>
    </source>
</evidence>
<comment type="caution">
    <text evidence="17">The sequence shown here is derived from an EMBL/GenBank/DDBJ whole genome shotgun (WGS) entry which is preliminary data.</text>
</comment>
<dbReference type="PROSITE" id="PS50109">
    <property type="entry name" value="HIS_KIN"/>
    <property type="match status" value="1"/>
</dbReference>